<accession>A0A6A5TSD7</accession>
<reference evidence="2" key="1">
    <citation type="journal article" date="2020" name="Stud. Mycol.">
        <title>101 Dothideomycetes genomes: a test case for predicting lifestyles and emergence of pathogens.</title>
        <authorList>
            <person name="Haridas S."/>
            <person name="Albert R."/>
            <person name="Binder M."/>
            <person name="Bloem J."/>
            <person name="Labutti K."/>
            <person name="Salamov A."/>
            <person name="Andreopoulos B."/>
            <person name="Baker S."/>
            <person name="Barry K."/>
            <person name="Bills G."/>
            <person name="Bluhm B."/>
            <person name="Cannon C."/>
            <person name="Castanera R."/>
            <person name="Culley D."/>
            <person name="Daum C."/>
            <person name="Ezra D."/>
            <person name="Gonzalez J."/>
            <person name="Henrissat B."/>
            <person name="Kuo A."/>
            <person name="Liang C."/>
            <person name="Lipzen A."/>
            <person name="Lutzoni F."/>
            <person name="Magnuson J."/>
            <person name="Mondo S."/>
            <person name="Nolan M."/>
            <person name="Ohm R."/>
            <person name="Pangilinan J."/>
            <person name="Park H.-J."/>
            <person name="Ramirez L."/>
            <person name="Alfaro M."/>
            <person name="Sun H."/>
            <person name="Tritt A."/>
            <person name="Yoshinaga Y."/>
            <person name="Zwiers L.-H."/>
            <person name="Turgeon B."/>
            <person name="Goodwin S."/>
            <person name="Spatafora J."/>
            <person name="Crous P."/>
            <person name="Grigoriev I."/>
        </authorList>
    </citation>
    <scope>NUCLEOTIDE SEQUENCE</scope>
    <source>
        <strain evidence="2">CBS 675.92</strain>
    </source>
</reference>
<dbReference type="Proteomes" id="UP000800035">
    <property type="component" value="Unassembled WGS sequence"/>
</dbReference>
<organism evidence="2 3">
    <name type="scientific">Byssothecium circinans</name>
    <dbReference type="NCBI Taxonomy" id="147558"/>
    <lineage>
        <taxon>Eukaryota</taxon>
        <taxon>Fungi</taxon>
        <taxon>Dikarya</taxon>
        <taxon>Ascomycota</taxon>
        <taxon>Pezizomycotina</taxon>
        <taxon>Dothideomycetes</taxon>
        <taxon>Pleosporomycetidae</taxon>
        <taxon>Pleosporales</taxon>
        <taxon>Massarineae</taxon>
        <taxon>Massarinaceae</taxon>
        <taxon>Byssothecium</taxon>
    </lineage>
</organism>
<keyword evidence="3" id="KW-1185">Reference proteome</keyword>
<feature type="chain" id="PRO_5025478718" evidence="1">
    <location>
        <begin position="18"/>
        <end position="255"/>
    </location>
</feature>
<evidence type="ECO:0000313" key="3">
    <source>
        <dbReference type="Proteomes" id="UP000800035"/>
    </source>
</evidence>
<dbReference type="EMBL" id="ML976997">
    <property type="protein sequence ID" value="KAF1954900.1"/>
    <property type="molecule type" value="Genomic_DNA"/>
</dbReference>
<evidence type="ECO:0000313" key="2">
    <source>
        <dbReference type="EMBL" id="KAF1954900.1"/>
    </source>
</evidence>
<feature type="signal peptide" evidence="1">
    <location>
        <begin position="1"/>
        <end position="17"/>
    </location>
</feature>
<dbReference type="AlphaFoldDB" id="A0A6A5TSD7"/>
<name>A0A6A5TSD7_9PLEO</name>
<gene>
    <name evidence="2" type="ORF">CC80DRAFT_493622</name>
</gene>
<proteinExistence type="predicted"/>
<protein>
    <submittedName>
        <fullName evidence="2">Uncharacterized protein</fullName>
    </submittedName>
</protein>
<dbReference type="OrthoDB" id="4132046at2759"/>
<sequence length="255" mass="27215">MLYTSLLLALSASTALAAPSGQHQSAADRDVTVQLTNSALEIGSQTNFVDGKAEKKPPVGSKGPYTSVTIRVGKDAKNKDIRCKLLDRSNKAIQGKRGENTDITFADGGKGEWKLSKQVEVAFIICDPAFVKGSAPRSAQPAGKDDNVEDIRVQLSNQSIELGIGFTLKNTGKRDELKVGTSSVFDEITVTSPKKVKDTLRCQILDKAGKPITAKRGENVDTTFSDAGKGAWTFKVPAKSAVSKIICDPAFKKAT</sequence>
<keyword evidence="1" id="KW-0732">Signal</keyword>
<evidence type="ECO:0000256" key="1">
    <source>
        <dbReference type="SAM" id="SignalP"/>
    </source>
</evidence>